<feature type="region of interest" description="Disordered" evidence="5">
    <location>
        <begin position="1"/>
        <end position="49"/>
    </location>
</feature>
<dbReference type="InterPro" id="IPR042536">
    <property type="entry name" value="TFIIIC_tauA_Sfc1"/>
</dbReference>
<dbReference type="GO" id="GO:0006384">
    <property type="term" value="P:transcription initiation at RNA polymerase III promoter"/>
    <property type="evidence" value="ECO:0007669"/>
    <property type="project" value="InterPro"/>
</dbReference>
<proteinExistence type="predicted"/>
<dbReference type="Pfam" id="PF17682">
    <property type="entry name" value="Tau95_N"/>
    <property type="match status" value="1"/>
</dbReference>
<feature type="region of interest" description="Disordered" evidence="5">
    <location>
        <begin position="530"/>
        <end position="760"/>
    </location>
</feature>
<feature type="compositionally biased region" description="Basic and acidic residues" evidence="5">
    <location>
        <begin position="530"/>
        <end position="542"/>
    </location>
</feature>
<dbReference type="PANTHER" id="PTHR13230">
    <property type="entry name" value="GENERAL TRANSCRIPTION FACTOR IIIC, POLYPEPTIDE 5"/>
    <property type="match status" value="1"/>
</dbReference>
<feature type="domain" description="Transcription factor IIIC subunit 5 HTH" evidence="6">
    <location>
        <begin position="236"/>
        <end position="379"/>
    </location>
</feature>
<dbReference type="GO" id="GO:0000127">
    <property type="term" value="C:transcription factor TFIIIC complex"/>
    <property type="evidence" value="ECO:0007669"/>
    <property type="project" value="InterPro"/>
</dbReference>
<feature type="compositionally biased region" description="Low complexity" evidence="5">
    <location>
        <begin position="1"/>
        <end position="11"/>
    </location>
</feature>
<dbReference type="GO" id="GO:0005634">
    <property type="term" value="C:nucleus"/>
    <property type="evidence" value="ECO:0007669"/>
    <property type="project" value="UniProtKB-SubCell"/>
</dbReference>
<feature type="domain" description="Transcription factor IIIC subunit Tfc1/Sfc1 triple barrel" evidence="7">
    <location>
        <begin position="57"/>
        <end position="196"/>
    </location>
</feature>
<keyword evidence="2" id="KW-0238">DNA-binding</keyword>
<evidence type="ECO:0000256" key="1">
    <source>
        <dbReference type="ARBA" id="ARBA00004123"/>
    </source>
</evidence>
<dbReference type="InterPro" id="IPR041499">
    <property type="entry name" value="Tfc1/Sfc1_N"/>
</dbReference>
<dbReference type="InterPro" id="IPR040454">
    <property type="entry name" value="TF_IIIC_Tfc1/Sfc1"/>
</dbReference>
<evidence type="ECO:0000259" key="7">
    <source>
        <dbReference type="Pfam" id="PF17682"/>
    </source>
</evidence>
<feature type="compositionally biased region" description="Acidic residues" evidence="5">
    <location>
        <begin position="739"/>
        <end position="749"/>
    </location>
</feature>
<evidence type="ECO:0000259" key="6">
    <source>
        <dbReference type="Pfam" id="PF09734"/>
    </source>
</evidence>
<comment type="caution">
    <text evidence="8">The sequence shown here is derived from an EMBL/GenBank/DDBJ whole genome shotgun (WGS) entry which is preliminary data.</text>
</comment>
<reference evidence="8 9" key="1">
    <citation type="submission" date="2017-06" db="EMBL/GenBank/DDBJ databases">
        <title>Ant-infecting Ophiocordyceps genomes reveal a high diversity of potential behavioral manipulation genes and a possible major role for enterotoxins.</title>
        <authorList>
            <person name="De Bekker C."/>
            <person name="Evans H.C."/>
            <person name="Brachmann A."/>
            <person name="Hughes D.P."/>
        </authorList>
    </citation>
    <scope>NUCLEOTIDE SEQUENCE [LARGE SCALE GENOMIC DNA]</scope>
    <source>
        <strain evidence="8 9">Map16</strain>
    </source>
</reference>
<evidence type="ECO:0008006" key="10">
    <source>
        <dbReference type="Google" id="ProtNLM"/>
    </source>
</evidence>
<evidence type="ECO:0000313" key="8">
    <source>
        <dbReference type="EMBL" id="PHH74974.1"/>
    </source>
</evidence>
<feature type="compositionally biased region" description="Acidic residues" evidence="5">
    <location>
        <begin position="29"/>
        <end position="43"/>
    </location>
</feature>
<evidence type="ECO:0000313" key="9">
    <source>
        <dbReference type="Proteomes" id="UP000226431"/>
    </source>
</evidence>
<keyword evidence="3" id="KW-0804">Transcription</keyword>
<keyword evidence="9" id="KW-1185">Reference proteome</keyword>
<organism evidence="8 9">
    <name type="scientific">Ophiocordyceps camponoti-rufipedis</name>
    <dbReference type="NCBI Taxonomy" id="2004952"/>
    <lineage>
        <taxon>Eukaryota</taxon>
        <taxon>Fungi</taxon>
        <taxon>Dikarya</taxon>
        <taxon>Ascomycota</taxon>
        <taxon>Pezizomycotina</taxon>
        <taxon>Sordariomycetes</taxon>
        <taxon>Hypocreomycetidae</taxon>
        <taxon>Hypocreales</taxon>
        <taxon>Ophiocordycipitaceae</taxon>
        <taxon>Ophiocordyceps</taxon>
    </lineage>
</organism>
<sequence>MASSPASSPAAVTGSARDQSHEASRVPDDDAWDEADAPDEPPDDGAPRYPVASRQLVAVEIPAVVQNIDRAVKAFGRVPSLAHVMDPQRSSFPLYLNPESPFCPPIRSHNARSHNVVLKITVPKRTGRKRKRGSDGPWEGDVEMPSEGERVSSIARLDQPFILRRKLADNVDNYEVEVVGVIRHTHRFRGLADFYWHMPKSDFAQRYVDQVLPGDVKRLREFKFNPGTDRGPNVDILPPPIFTHMTLPFNYNYSQNPLVRTTEDGATVNLSAVKQVGYFIGIEEPAPEGPQAPPDMTDIRTVEVIAELEDAFQERPIWTRRSLLNYLGGKLRNWNELKKYLNYTAYQFKGGPWRDGVVQYGVDPRTDPKYRVYQTVMFKLATKDYKGQTWQSMRRLQAILGREAGNDGSQSHLFNGESYSDDGKVWQVCDITDPLLKEMLEEAAVRPTCDANSGWYHGGLWAKVKAVMKTKLVAIRFGRQLTRGDFAATLRCRDETPTKTTSNWNLPLPKLKLTDEEMMVLRGRRVVKRETKYASRGRDPRRGQKLSEALKESRPDGGSQAGTGVDKDGGEGGGEMEDDEEDDEEDEEEEEGGGDESDDGSGEGDDDDVELGEGDDDDVALDEGDDDLGEDEGDDEDDDFGEEDDNEDESGEGEDNNDDEFYGYEFNNAGQHDDEEMAEGDYGSNFGFASGHYSEFGLYPGANRGLYDDDDDDEDDEDDDDEMNKARRQIYPEPPACGPDEDDAGPDDEFANRAVYPELD</sequence>
<dbReference type="AlphaFoldDB" id="A0A2C5Z6I0"/>
<feature type="compositionally biased region" description="Acidic residues" evidence="5">
    <location>
        <begin position="574"/>
        <end position="662"/>
    </location>
</feature>
<evidence type="ECO:0000256" key="3">
    <source>
        <dbReference type="ARBA" id="ARBA00023163"/>
    </source>
</evidence>
<dbReference type="GO" id="GO:0001003">
    <property type="term" value="F:RNA polymerase III type 2 promoter sequence-specific DNA binding"/>
    <property type="evidence" value="ECO:0007669"/>
    <property type="project" value="TreeGrafter"/>
</dbReference>
<comment type="subcellular location">
    <subcellularLocation>
        <location evidence="1">Nucleus</location>
    </subcellularLocation>
</comment>
<dbReference type="Gene3D" id="3.30.200.160">
    <property type="entry name" value="TFIIIC, subcomplex tauA, subunit Sfc1, barrel domain"/>
    <property type="match status" value="1"/>
</dbReference>
<feature type="compositionally biased region" description="Basic and acidic residues" evidence="5">
    <location>
        <begin position="18"/>
        <end position="28"/>
    </location>
</feature>
<evidence type="ECO:0000256" key="4">
    <source>
        <dbReference type="ARBA" id="ARBA00023242"/>
    </source>
</evidence>
<name>A0A2C5Z6I0_9HYPO</name>
<dbReference type="InterPro" id="IPR019136">
    <property type="entry name" value="TF_IIIC_su-5_HTH"/>
</dbReference>
<dbReference type="OrthoDB" id="5598268at2759"/>
<feature type="compositionally biased region" description="Acidic residues" evidence="5">
    <location>
        <begin position="708"/>
        <end position="722"/>
    </location>
</feature>
<dbReference type="Proteomes" id="UP000226431">
    <property type="component" value="Unassembled WGS sequence"/>
</dbReference>
<accession>A0A2C5Z6I0</accession>
<evidence type="ECO:0000256" key="5">
    <source>
        <dbReference type="SAM" id="MobiDB-lite"/>
    </source>
</evidence>
<keyword evidence="4" id="KW-0539">Nucleus</keyword>
<protein>
    <recommendedName>
        <fullName evidence="10">Transcription factor IIIC subunit 5 HTH domain-containing protein</fullName>
    </recommendedName>
</protein>
<feature type="region of interest" description="Disordered" evidence="5">
    <location>
        <begin position="125"/>
        <end position="146"/>
    </location>
</feature>
<dbReference type="Pfam" id="PF09734">
    <property type="entry name" value="Tau95"/>
    <property type="match status" value="1"/>
</dbReference>
<dbReference type="EMBL" id="NJES01000242">
    <property type="protein sequence ID" value="PHH74974.1"/>
    <property type="molecule type" value="Genomic_DNA"/>
</dbReference>
<dbReference type="STRING" id="2004952.A0A2C5Z6I0"/>
<evidence type="ECO:0000256" key="2">
    <source>
        <dbReference type="ARBA" id="ARBA00023125"/>
    </source>
</evidence>
<dbReference type="GO" id="GO:0001002">
    <property type="term" value="F:RNA polymerase III type 1 promoter sequence-specific DNA binding"/>
    <property type="evidence" value="ECO:0007669"/>
    <property type="project" value="TreeGrafter"/>
</dbReference>
<gene>
    <name evidence="8" type="ORF">CDD80_2726</name>
</gene>
<dbReference type="PANTHER" id="PTHR13230:SF5">
    <property type="entry name" value="GENERAL TRANSCRIPTION FACTOR 3C POLYPEPTIDE 5"/>
    <property type="match status" value="1"/>
</dbReference>